<dbReference type="EMBL" id="LSDK01000059">
    <property type="protein sequence ID" value="KXB76602.1"/>
    <property type="molecule type" value="Genomic_DNA"/>
</dbReference>
<proteinExistence type="predicted"/>
<dbReference type="GO" id="GO:0003908">
    <property type="term" value="F:methylated-DNA-[protein]-cysteine S-methyltransferase activity"/>
    <property type="evidence" value="ECO:0007669"/>
    <property type="project" value="UniProtKB-EC"/>
</dbReference>
<evidence type="ECO:0000256" key="5">
    <source>
        <dbReference type="ARBA" id="ARBA00023204"/>
    </source>
</evidence>
<keyword evidence="4" id="KW-0227">DNA damage</keyword>
<dbReference type="Gene3D" id="3.30.160.70">
    <property type="entry name" value="Methylated DNA-protein cysteine methyltransferase domain"/>
    <property type="match status" value="1"/>
</dbReference>
<dbReference type="PATRIC" id="fig|322095.3.peg.882"/>
<dbReference type="Gene3D" id="1.10.10.10">
    <property type="entry name" value="Winged helix-like DNA-binding domain superfamily/Winged helix DNA-binding domain"/>
    <property type="match status" value="1"/>
</dbReference>
<feature type="domain" description="Methylated-DNA-[protein]-cysteine S-methyltransferase DNA binding" evidence="7">
    <location>
        <begin position="171"/>
        <end position="246"/>
    </location>
</feature>
<protein>
    <submittedName>
        <fullName evidence="8">6-O-methylguanine DNA methyltransferase, DNA binding domain protein</fullName>
    </submittedName>
</protein>
<evidence type="ECO:0000313" key="9">
    <source>
        <dbReference type="Proteomes" id="UP000070224"/>
    </source>
</evidence>
<dbReference type="NCBIfam" id="TIGR00589">
    <property type="entry name" value="ogt"/>
    <property type="match status" value="1"/>
</dbReference>
<dbReference type="InterPro" id="IPR036217">
    <property type="entry name" value="MethylDNA_cys_MeTrfase_DNAb"/>
</dbReference>
<keyword evidence="5" id="KW-0234">DNA repair</keyword>
<evidence type="ECO:0000313" key="8">
    <source>
        <dbReference type="EMBL" id="KXB76602.1"/>
    </source>
</evidence>
<keyword evidence="2 8" id="KW-0489">Methyltransferase</keyword>
<dbReference type="InterPro" id="IPR014048">
    <property type="entry name" value="MethylDNA_cys_MeTrfase_DNA-bd"/>
</dbReference>
<evidence type="ECO:0000256" key="2">
    <source>
        <dbReference type="ARBA" id="ARBA00022603"/>
    </source>
</evidence>
<gene>
    <name evidence="8" type="ORF">HMPREF3185_00894</name>
</gene>
<evidence type="ECO:0000256" key="6">
    <source>
        <dbReference type="ARBA" id="ARBA00049348"/>
    </source>
</evidence>
<evidence type="ECO:0000256" key="4">
    <source>
        <dbReference type="ARBA" id="ARBA00022763"/>
    </source>
</evidence>
<dbReference type="SUPFAM" id="SSF46767">
    <property type="entry name" value="Methylated DNA-protein cysteine methyltransferase, C-terminal domain"/>
    <property type="match status" value="1"/>
</dbReference>
<keyword evidence="3 8" id="KW-0808">Transferase</keyword>
<dbReference type="Pfam" id="PF01035">
    <property type="entry name" value="DNA_binding_1"/>
    <property type="match status" value="1"/>
</dbReference>
<dbReference type="Proteomes" id="UP000070224">
    <property type="component" value="Unassembled WGS sequence"/>
</dbReference>
<evidence type="ECO:0000259" key="7">
    <source>
        <dbReference type="Pfam" id="PF01035"/>
    </source>
</evidence>
<dbReference type="InterPro" id="IPR036388">
    <property type="entry name" value="WH-like_DNA-bd_sf"/>
</dbReference>
<dbReference type="GO" id="GO:0006281">
    <property type="term" value="P:DNA repair"/>
    <property type="evidence" value="ECO:0007669"/>
    <property type="project" value="UniProtKB-KW"/>
</dbReference>
<dbReference type="GO" id="GO:0032259">
    <property type="term" value="P:methylation"/>
    <property type="evidence" value="ECO:0007669"/>
    <property type="project" value="UniProtKB-KW"/>
</dbReference>
<dbReference type="InterPro" id="IPR036631">
    <property type="entry name" value="MGMT_N_sf"/>
</dbReference>
<reference evidence="9" key="1">
    <citation type="submission" date="2016-01" db="EMBL/GenBank/DDBJ databases">
        <authorList>
            <person name="Mitreva M."/>
            <person name="Pepin K.H."/>
            <person name="Mihindukulasuriya K.A."/>
            <person name="Fulton R."/>
            <person name="Fronick C."/>
            <person name="O'Laughlin M."/>
            <person name="Miner T."/>
            <person name="Herter B."/>
            <person name="Rosa B.A."/>
            <person name="Cordes M."/>
            <person name="Tomlinson C."/>
            <person name="Wollam A."/>
            <person name="Palsikar V.B."/>
            <person name="Mardis E.R."/>
            <person name="Wilson R.K."/>
        </authorList>
    </citation>
    <scope>NUCLEOTIDE SEQUENCE [LARGE SCALE GENOMIC DNA]</scope>
    <source>
        <strain evidence="9">KA00683</strain>
    </source>
</reference>
<dbReference type="PROSITE" id="PS00374">
    <property type="entry name" value="MGMT"/>
    <property type="match status" value="1"/>
</dbReference>
<dbReference type="OrthoDB" id="9802228at2"/>
<dbReference type="AlphaFoldDB" id="A0A134B9I8"/>
<organism evidence="8 9">
    <name type="scientific">Porphyromonas somerae</name>
    <dbReference type="NCBI Taxonomy" id="322095"/>
    <lineage>
        <taxon>Bacteria</taxon>
        <taxon>Pseudomonadati</taxon>
        <taxon>Bacteroidota</taxon>
        <taxon>Bacteroidia</taxon>
        <taxon>Bacteroidales</taxon>
        <taxon>Porphyromonadaceae</taxon>
        <taxon>Porphyromonas</taxon>
    </lineage>
</organism>
<evidence type="ECO:0000256" key="3">
    <source>
        <dbReference type="ARBA" id="ARBA00022679"/>
    </source>
</evidence>
<dbReference type="InterPro" id="IPR001497">
    <property type="entry name" value="MethylDNA_cys_MeTrfase_AS"/>
</dbReference>
<dbReference type="RefSeq" id="WP_060935280.1">
    <property type="nucleotide sequence ID" value="NZ_KQ960438.1"/>
</dbReference>
<dbReference type="CDD" id="cd06445">
    <property type="entry name" value="ATase"/>
    <property type="match status" value="1"/>
</dbReference>
<name>A0A134B9I8_9PORP</name>
<comment type="caution">
    <text evidence="8">The sequence shown here is derived from an EMBL/GenBank/DDBJ whole genome shotgun (WGS) entry which is preliminary data.</text>
</comment>
<dbReference type="STRING" id="322095.HMPREF3185_00894"/>
<keyword evidence="9" id="KW-1185">Reference proteome</keyword>
<dbReference type="PANTHER" id="PTHR10815:SF13">
    <property type="entry name" value="METHYLATED-DNA--PROTEIN-CYSTEINE METHYLTRANSFERASE"/>
    <property type="match status" value="1"/>
</dbReference>
<dbReference type="PANTHER" id="PTHR10815">
    <property type="entry name" value="METHYLATED-DNA--PROTEIN-CYSTEINE METHYLTRANSFERASE"/>
    <property type="match status" value="1"/>
</dbReference>
<dbReference type="SUPFAM" id="SSF53155">
    <property type="entry name" value="Methylated DNA-protein cysteine methyltransferase domain"/>
    <property type="match status" value="1"/>
</dbReference>
<evidence type="ECO:0000256" key="1">
    <source>
        <dbReference type="ARBA" id="ARBA00001286"/>
    </source>
</evidence>
<comment type="catalytic activity">
    <reaction evidence="1">
        <text>a 4-O-methyl-thymidine in DNA + L-cysteinyl-[protein] = a thymidine in DNA + S-methyl-L-cysteinyl-[protein]</text>
        <dbReference type="Rhea" id="RHEA:53428"/>
        <dbReference type="Rhea" id="RHEA-COMP:10131"/>
        <dbReference type="Rhea" id="RHEA-COMP:10132"/>
        <dbReference type="Rhea" id="RHEA-COMP:13555"/>
        <dbReference type="Rhea" id="RHEA-COMP:13556"/>
        <dbReference type="ChEBI" id="CHEBI:29950"/>
        <dbReference type="ChEBI" id="CHEBI:82612"/>
        <dbReference type="ChEBI" id="CHEBI:137386"/>
        <dbReference type="ChEBI" id="CHEBI:137387"/>
        <dbReference type="EC" id="2.1.1.63"/>
    </reaction>
</comment>
<sequence>MSEQEALTIVLSALDQLTPRRTDPPTLMELTLCLGYSEATLDEAFMTLFACRADEALALFSQEALRLRPTELLSDYPTRLTLDSSYTGPVSYCFFPYRFGELLLATTPLGLCYSCFTLGDWQGTYAELRQLYPQATHDLKVEHEYLQQAIRYLKAPTTEALPPLHLIGTLFQRSVWMSMLLIPEGSHTSYQGLGETFGMPQAAHAVGSAVGANPLAPFIPCHRVLPKEHTIGHYHWGVARKALLLLPELLAPQA</sequence>
<accession>A0A134B9I8</accession>
<comment type="catalytic activity">
    <reaction evidence="6">
        <text>a 6-O-methyl-2'-deoxyguanosine in DNA + L-cysteinyl-[protein] = S-methyl-L-cysteinyl-[protein] + a 2'-deoxyguanosine in DNA</text>
        <dbReference type="Rhea" id="RHEA:24000"/>
        <dbReference type="Rhea" id="RHEA-COMP:10131"/>
        <dbReference type="Rhea" id="RHEA-COMP:10132"/>
        <dbReference type="Rhea" id="RHEA-COMP:11367"/>
        <dbReference type="Rhea" id="RHEA-COMP:11368"/>
        <dbReference type="ChEBI" id="CHEBI:29950"/>
        <dbReference type="ChEBI" id="CHEBI:82612"/>
        <dbReference type="ChEBI" id="CHEBI:85445"/>
        <dbReference type="ChEBI" id="CHEBI:85448"/>
        <dbReference type="EC" id="2.1.1.63"/>
    </reaction>
</comment>